<dbReference type="InterPro" id="IPR036943">
    <property type="entry name" value="FN_type2_sf"/>
</dbReference>
<proteinExistence type="predicted"/>
<dbReference type="InterPro" id="IPR000884">
    <property type="entry name" value="TSP1_rpt"/>
</dbReference>
<keyword evidence="6" id="KW-1185">Reference proteome</keyword>
<dbReference type="Pfam" id="PF00040">
    <property type="entry name" value="fn2"/>
    <property type="match status" value="2"/>
</dbReference>
<organism evidence="5 6">
    <name type="scientific">Oikopleura dioica</name>
    <name type="common">Tunicate</name>
    <dbReference type="NCBI Taxonomy" id="34765"/>
    <lineage>
        <taxon>Eukaryota</taxon>
        <taxon>Metazoa</taxon>
        <taxon>Chordata</taxon>
        <taxon>Tunicata</taxon>
        <taxon>Appendicularia</taxon>
        <taxon>Copelata</taxon>
        <taxon>Oikopleuridae</taxon>
        <taxon>Oikopleura</taxon>
    </lineage>
</organism>
<feature type="domain" description="Fibronectin type-II" evidence="4">
    <location>
        <begin position="122"/>
        <end position="176"/>
    </location>
</feature>
<dbReference type="InterPro" id="IPR013806">
    <property type="entry name" value="Kringle-like"/>
</dbReference>
<dbReference type="Gene3D" id="2.10.10.10">
    <property type="entry name" value="Fibronectin, type II, collagen-binding"/>
    <property type="match status" value="2"/>
</dbReference>
<evidence type="ECO:0000256" key="3">
    <source>
        <dbReference type="PROSITE-ProRule" id="PRU00479"/>
    </source>
</evidence>
<feature type="disulfide bond" evidence="3">
    <location>
        <begin position="127"/>
        <end position="153"/>
    </location>
</feature>
<reference evidence="5 6" key="1">
    <citation type="submission" date="2021-04" db="EMBL/GenBank/DDBJ databases">
        <authorList>
            <person name="Bliznina A."/>
        </authorList>
    </citation>
    <scope>NUCLEOTIDE SEQUENCE [LARGE SCALE GENOMIC DNA]</scope>
</reference>
<evidence type="ECO:0000313" key="5">
    <source>
        <dbReference type="EMBL" id="CAG5086015.1"/>
    </source>
</evidence>
<gene>
    <name evidence="5" type="ORF">OKIOD_LOCUS2644</name>
</gene>
<name>A0ABN7RTY7_OIKDI</name>
<evidence type="ECO:0000313" key="6">
    <source>
        <dbReference type="Proteomes" id="UP001158576"/>
    </source>
</evidence>
<comment type="caution">
    <text evidence="3">Lacks conserved residue(s) required for the propagation of feature annotation.</text>
</comment>
<keyword evidence="1" id="KW-0677">Repeat</keyword>
<keyword evidence="2 3" id="KW-1015">Disulfide bond</keyword>
<evidence type="ECO:0000256" key="1">
    <source>
        <dbReference type="ARBA" id="ARBA00022737"/>
    </source>
</evidence>
<dbReference type="InterPro" id="IPR000562">
    <property type="entry name" value="FN_type2_dom"/>
</dbReference>
<dbReference type="PROSITE" id="PS51092">
    <property type="entry name" value="FN2_2"/>
    <property type="match status" value="1"/>
</dbReference>
<protein>
    <submittedName>
        <fullName evidence="5">Oidioi.mRNA.OKI2018_I69.PAR.g11086.t1.cds</fullName>
    </submittedName>
</protein>
<evidence type="ECO:0000259" key="4">
    <source>
        <dbReference type="PROSITE" id="PS51092"/>
    </source>
</evidence>
<dbReference type="EMBL" id="OU015568">
    <property type="protein sequence ID" value="CAG5086015.1"/>
    <property type="molecule type" value="Genomic_DNA"/>
</dbReference>
<accession>A0ABN7RTY7</accession>
<dbReference type="PROSITE" id="PS50092">
    <property type="entry name" value="TSP1"/>
    <property type="match status" value="1"/>
</dbReference>
<dbReference type="Proteomes" id="UP001158576">
    <property type="component" value="Chromosome PAR"/>
</dbReference>
<dbReference type="SUPFAM" id="SSF57440">
    <property type="entry name" value="Kringle-like"/>
    <property type="match status" value="2"/>
</dbReference>
<evidence type="ECO:0000256" key="2">
    <source>
        <dbReference type="ARBA" id="ARBA00023157"/>
    </source>
</evidence>
<sequence>MLLLLFFNLSFASILHFEEDGDAWDDTVPCDAHENPTDRWGLEGTDIQLDCQCHKKIKKWHGAIWAVNFTKTQEEINNLTRKPEKTAFYGPKNGGSNTLSPFMIDDRPPSDHYVKIHKPKTARNLTCQFPFTNYGREFNQCVASGRHNQLCWCATQPGARIDELPTSETERGFIPPKEGATAIQKKTVWDNCQCQKHQRGIQIWTNAERGKPWKPTKCVFPFVYRGKLYDQCIDLPPPSPEINNAAFFWVDVESGHDSELSAGSIFKGCYRFCSGLSSFNDNGRCDHCNGYCCSLDPVLNNCPEKYVNLLRMKNDELPLLKKLSTSTLYCIHQEGYKSTKSGCWCGIKRHVRGFDDWGYCPCAEPITEGIWQNWSQWSDCASDCSRMSVRYRACASKNPTIGFSGSATGTDVPICEGQHIVRRQCHCPNHETIRSRVKIRQMDRQLEIKT</sequence>